<reference evidence="2 3" key="1">
    <citation type="journal article" date="2013" name="BMC Genomics">
        <title>Reconstruction of the lipid metabolism for the microalga Monoraphidium neglectum from its genome sequence reveals characteristics suitable for biofuel production.</title>
        <authorList>
            <person name="Bogen C."/>
            <person name="Al-Dilaimi A."/>
            <person name="Albersmeier A."/>
            <person name="Wichmann J."/>
            <person name="Grundmann M."/>
            <person name="Rupp O."/>
            <person name="Lauersen K.J."/>
            <person name="Blifernez-Klassen O."/>
            <person name="Kalinowski J."/>
            <person name="Goesmann A."/>
            <person name="Mussgnug J.H."/>
            <person name="Kruse O."/>
        </authorList>
    </citation>
    <scope>NUCLEOTIDE SEQUENCE [LARGE SCALE GENOMIC DNA]</scope>
    <source>
        <strain evidence="2 3">SAG 48.87</strain>
    </source>
</reference>
<dbReference type="RefSeq" id="XP_013902511.1">
    <property type="nucleotide sequence ID" value="XM_014047057.1"/>
</dbReference>
<sequence length="109" mass="11635">MAVRASLVAALLVFCLLAATPAAWGASCAPAPKGYTLKADLNWVGSDSTVGSQTSPKNAALICNLDDNCLGWNSYGYYILKSIKVKVEEPDAGITYYAYKGMCLYMKPV</sequence>
<dbReference type="OrthoDB" id="559134at2759"/>
<evidence type="ECO:0000256" key="1">
    <source>
        <dbReference type="SAM" id="SignalP"/>
    </source>
</evidence>
<dbReference type="PROSITE" id="PS51257">
    <property type="entry name" value="PROKAR_LIPOPROTEIN"/>
    <property type="match status" value="1"/>
</dbReference>
<feature type="signal peptide" evidence="1">
    <location>
        <begin position="1"/>
        <end position="25"/>
    </location>
</feature>
<evidence type="ECO:0000313" key="2">
    <source>
        <dbReference type="EMBL" id="KIZ03492.1"/>
    </source>
</evidence>
<dbReference type="EMBL" id="KK100840">
    <property type="protein sequence ID" value="KIZ03492.1"/>
    <property type="molecule type" value="Genomic_DNA"/>
</dbReference>
<dbReference type="Proteomes" id="UP000054498">
    <property type="component" value="Unassembled WGS sequence"/>
</dbReference>
<dbReference type="GeneID" id="25737342"/>
<proteinExistence type="predicted"/>
<keyword evidence="3" id="KW-1185">Reference proteome</keyword>
<dbReference type="AlphaFoldDB" id="A0A0D2MST3"/>
<gene>
    <name evidence="2" type="ORF">MNEG_4465</name>
</gene>
<keyword evidence="1" id="KW-0732">Signal</keyword>
<accession>A0A0D2MST3</accession>
<organism evidence="2 3">
    <name type="scientific">Monoraphidium neglectum</name>
    <dbReference type="NCBI Taxonomy" id="145388"/>
    <lineage>
        <taxon>Eukaryota</taxon>
        <taxon>Viridiplantae</taxon>
        <taxon>Chlorophyta</taxon>
        <taxon>core chlorophytes</taxon>
        <taxon>Chlorophyceae</taxon>
        <taxon>CS clade</taxon>
        <taxon>Sphaeropleales</taxon>
        <taxon>Selenastraceae</taxon>
        <taxon>Monoraphidium</taxon>
    </lineage>
</organism>
<dbReference type="KEGG" id="mng:MNEG_4465"/>
<evidence type="ECO:0000313" key="3">
    <source>
        <dbReference type="Proteomes" id="UP000054498"/>
    </source>
</evidence>
<name>A0A0D2MST3_9CHLO</name>
<feature type="chain" id="PRO_5002265016" evidence="1">
    <location>
        <begin position="26"/>
        <end position="109"/>
    </location>
</feature>
<protein>
    <submittedName>
        <fullName evidence="2">Uncharacterized protein</fullName>
    </submittedName>
</protein>